<protein>
    <submittedName>
        <fullName evidence="1">Uncharacterized protein</fullName>
    </submittedName>
</protein>
<comment type="caution">
    <text evidence="1">The sequence shown here is derived from an EMBL/GenBank/DDBJ whole genome shotgun (WGS) entry which is preliminary data.</text>
</comment>
<sequence length="52" mass="6139">MSGNIRERTVNSLNQQFNLDRQQVREFPQTWPQMLAKNKAKLRGKTHNTAKK</sequence>
<organism evidence="1">
    <name type="scientific">Gallibacterium anatis</name>
    <dbReference type="NCBI Taxonomy" id="750"/>
    <lineage>
        <taxon>Bacteria</taxon>
        <taxon>Pseudomonadati</taxon>
        <taxon>Pseudomonadota</taxon>
        <taxon>Gammaproteobacteria</taxon>
        <taxon>Pasteurellales</taxon>
        <taxon>Pasteurellaceae</taxon>
        <taxon>Gallibacterium</taxon>
    </lineage>
</organism>
<name>A0A930Y8H7_9PAST</name>
<gene>
    <name evidence="1" type="ORF">INT80_04675</name>
</gene>
<dbReference type="AlphaFoldDB" id="A0A930Y8H7"/>
<evidence type="ECO:0000313" key="1">
    <source>
        <dbReference type="EMBL" id="MBF4102442.1"/>
    </source>
</evidence>
<accession>A0A930Y8H7</accession>
<dbReference type="EMBL" id="JADION010000009">
    <property type="protein sequence ID" value="MBF4102442.1"/>
    <property type="molecule type" value="Genomic_DNA"/>
</dbReference>
<proteinExistence type="predicted"/>
<reference evidence="1" key="1">
    <citation type="submission" date="2020-11" db="EMBL/GenBank/DDBJ databases">
        <title>Gallibacterium anatis 1637, full genome, WGS.</title>
        <authorList>
            <person name="Laishevtcev A.I."/>
            <person name="Yakimova E.A."/>
            <person name="Petkovich D."/>
            <person name="Stepanova T.V."/>
            <person name="Kalendr R.S."/>
            <person name="Rubalsky E.O."/>
            <person name="Zulkarneev E.R."/>
            <person name="Aleshkin A.V."/>
        </authorList>
    </citation>
    <scope>NUCLEOTIDE SEQUENCE</scope>
    <source>
        <strain evidence="1">1637</strain>
    </source>
</reference>